<dbReference type="Proteomes" id="UP000276634">
    <property type="component" value="Unassembled WGS sequence"/>
</dbReference>
<evidence type="ECO:0000313" key="2">
    <source>
        <dbReference type="EMBL" id="ROR34123.1"/>
    </source>
</evidence>
<keyword evidence="1" id="KW-0472">Membrane</keyword>
<comment type="caution">
    <text evidence="2">The sequence shown here is derived from an EMBL/GenBank/DDBJ whole genome shotgun (WGS) entry which is preliminary data.</text>
</comment>
<sequence length="200" mass="22995">MRMADLSQLRNLDLRDVGSWPAAARAVVLLAWVAAVLFLGYWFDHRNQLEGLARERAREAELKQTFEAKQHKAANLDRYKEQLALMRRSFGAMLRQLPDRTEVADLLVDVTQTGISSGLEFELFRPEQEQPKEFYAELPIRLRVVGRYHELGRFVSGLAALPRIVTIHEIRIAPVSANSEELVMEATAKTYRYLEEGEQR</sequence>
<dbReference type="Pfam" id="PF04350">
    <property type="entry name" value="PilO"/>
    <property type="match status" value="1"/>
</dbReference>
<dbReference type="GO" id="GO:0043107">
    <property type="term" value="P:type IV pilus-dependent motility"/>
    <property type="evidence" value="ECO:0007669"/>
    <property type="project" value="InterPro"/>
</dbReference>
<dbReference type="InterPro" id="IPR014717">
    <property type="entry name" value="Transl_elong_EF1B/ribsomal_bS6"/>
</dbReference>
<reference evidence="2 3" key="1">
    <citation type="submission" date="2018-11" db="EMBL/GenBank/DDBJ databases">
        <title>Genomic Encyclopedia of Type Strains, Phase IV (KMG-IV): sequencing the most valuable type-strain genomes for metagenomic binning, comparative biology and taxonomic classification.</title>
        <authorList>
            <person name="Goeker M."/>
        </authorList>
    </citation>
    <scope>NUCLEOTIDE SEQUENCE [LARGE SCALE GENOMIC DNA]</scope>
    <source>
        <strain evidence="2 3">DSM 100275</strain>
    </source>
</reference>
<dbReference type="AlphaFoldDB" id="A0A3N1Y5P7"/>
<organism evidence="2 3">
    <name type="scientific">Inmirania thermothiophila</name>
    <dbReference type="NCBI Taxonomy" id="1750597"/>
    <lineage>
        <taxon>Bacteria</taxon>
        <taxon>Pseudomonadati</taxon>
        <taxon>Pseudomonadota</taxon>
        <taxon>Gammaproteobacteria</taxon>
        <taxon>Chromatiales</taxon>
        <taxon>Ectothiorhodospiraceae</taxon>
        <taxon>Inmirania</taxon>
    </lineage>
</organism>
<dbReference type="PANTHER" id="PTHR39555:SF1">
    <property type="entry name" value="TYPE IV PILUS INNER MEMBRANE COMPONENT PILO"/>
    <property type="match status" value="1"/>
</dbReference>
<proteinExistence type="predicted"/>
<dbReference type="GO" id="GO:0043683">
    <property type="term" value="P:type IV pilus assembly"/>
    <property type="evidence" value="ECO:0007669"/>
    <property type="project" value="InterPro"/>
</dbReference>
<keyword evidence="3" id="KW-1185">Reference proteome</keyword>
<accession>A0A3N1Y5P7</accession>
<dbReference type="InterPro" id="IPR007445">
    <property type="entry name" value="PilO"/>
</dbReference>
<evidence type="ECO:0000313" key="3">
    <source>
        <dbReference type="Proteomes" id="UP000276634"/>
    </source>
</evidence>
<gene>
    <name evidence="2" type="ORF">EDC57_0018</name>
</gene>
<dbReference type="PANTHER" id="PTHR39555">
    <property type="entry name" value="FIMBRIAL ASSEMBLY PROTEIN PILO-LIKE PROTEIN-RELATED"/>
    <property type="match status" value="1"/>
</dbReference>
<protein>
    <submittedName>
        <fullName evidence="2">Type IV pilus assembly protein PilO</fullName>
    </submittedName>
</protein>
<dbReference type="Gene3D" id="3.30.70.60">
    <property type="match status" value="1"/>
</dbReference>
<name>A0A3N1Y5P7_9GAMM</name>
<keyword evidence="1" id="KW-0812">Transmembrane</keyword>
<dbReference type="OrthoDB" id="9802133at2"/>
<dbReference type="EMBL" id="RJVI01000001">
    <property type="protein sequence ID" value="ROR34123.1"/>
    <property type="molecule type" value="Genomic_DNA"/>
</dbReference>
<evidence type="ECO:0000256" key="1">
    <source>
        <dbReference type="SAM" id="Phobius"/>
    </source>
</evidence>
<keyword evidence="1" id="KW-1133">Transmembrane helix</keyword>
<dbReference type="RefSeq" id="WP_123399037.1">
    <property type="nucleotide sequence ID" value="NZ_RJVI01000001.1"/>
</dbReference>
<dbReference type="PIRSF" id="PIRSF016482">
    <property type="entry name" value="PilO"/>
    <property type="match status" value="1"/>
</dbReference>
<dbReference type="Gene3D" id="1.10.287.540">
    <property type="entry name" value="Helix hairpin bin"/>
    <property type="match status" value="1"/>
</dbReference>
<feature type="transmembrane region" description="Helical" evidence="1">
    <location>
        <begin position="20"/>
        <end position="43"/>
    </location>
</feature>